<evidence type="ECO:0000313" key="2">
    <source>
        <dbReference type="EMBL" id="MPC94773.1"/>
    </source>
</evidence>
<comment type="caution">
    <text evidence="2">The sequence shown here is derived from an EMBL/GenBank/DDBJ whole genome shotgun (WGS) entry which is preliminary data.</text>
</comment>
<dbReference type="Proteomes" id="UP000324222">
    <property type="component" value="Unassembled WGS sequence"/>
</dbReference>
<name>A0A5B7JK59_PORTR</name>
<organism evidence="2 3">
    <name type="scientific">Portunus trituberculatus</name>
    <name type="common">Swimming crab</name>
    <name type="synonym">Neptunus trituberculatus</name>
    <dbReference type="NCBI Taxonomy" id="210409"/>
    <lineage>
        <taxon>Eukaryota</taxon>
        <taxon>Metazoa</taxon>
        <taxon>Ecdysozoa</taxon>
        <taxon>Arthropoda</taxon>
        <taxon>Crustacea</taxon>
        <taxon>Multicrustacea</taxon>
        <taxon>Malacostraca</taxon>
        <taxon>Eumalacostraca</taxon>
        <taxon>Eucarida</taxon>
        <taxon>Decapoda</taxon>
        <taxon>Pleocyemata</taxon>
        <taxon>Brachyura</taxon>
        <taxon>Eubrachyura</taxon>
        <taxon>Portunoidea</taxon>
        <taxon>Portunidae</taxon>
        <taxon>Portuninae</taxon>
        <taxon>Portunus</taxon>
    </lineage>
</organism>
<reference evidence="2 3" key="1">
    <citation type="submission" date="2019-05" db="EMBL/GenBank/DDBJ databases">
        <title>Another draft genome of Portunus trituberculatus and its Hox gene families provides insights of decapod evolution.</title>
        <authorList>
            <person name="Jeong J.-H."/>
            <person name="Song I."/>
            <person name="Kim S."/>
            <person name="Choi T."/>
            <person name="Kim D."/>
            <person name="Ryu S."/>
            <person name="Kim W."/>
        </authorList>
    </citation>
    <scope>NUCLEOTIDE SEQUENCE [LARGE SCALE GENOMIC DNA]</scope>
    <source>
        <tissue evidence="2">Muscle</tissue>
    </source>
</reference>
<dbReference type="AlphaFoldDB" id="A0A5B7JK59"/>
<feature type="signal peptide" evidence="1">
    <location>
        <begin position="1"/>
        <end position="24"/>
    </location>
</feature>
<proteinExistence type="predicted"/>
<sequence length="77" mass="9192">MLQFIRFVHLFLFYVQFSWYRAEGWCLLAKDFGFGLYPEWIPFLLSDRGQDEDQLGLRSAGRLHLPDTAIKPHKEMK</sequence>
<protein>
    <recommendedName>
        <fullName evidence="4">Secreted protein</fullName>
    </recommendedName>
</protein>
<keyword evidence="3" id="KW-1185">Reference proteome</keyword>
<evidence type="ECO:0000256" key="1">
    <source>
        <dbReference type="SAM" id="SignalP"/>
    </source>
</evidence>
<evidence type="ECO:0008006" key="4">
    <source>
        <dbReference type="Google" id="ProtNLM"/>
    </source>
</evidence>
<dbReference type="EMBL" id="VSRR010099830">
    <property type="protein sequence ID" value="MPC94773.1"/>
    <property type="molecule type" value="Genomic_DNA"/>
</dbReference>
<evidence type="ECO:0000313" key="3">
    <source>
        <dbReference type="Proteomes" id="UP000324222"/>
    </source>
</evidence>
<feature type="chain" id="PRO_5022725611" description="Secreted protein" evidence="1">
    <location>
        <begin position="25"/>
        <end position="77"/>
    </location>
</feature>
<gene>
    <name evidence="2" type="ORF">E2C01_089957</name>
</gene>
<keyword evidence="1" id="KW-0732">Signal</keyword>
<accession>A0A5B7JK59</accession>